<keyword evidence="3" id="KW-1185">Reference proteome</keyword>
<reference evidence="2" key="2">
    <citation type="journal article" date="2008" name="Genome Biol.">
        <title>Improved genome assembly and evidence-based global gene model set for the chordate Ciona intestinalis: new insight into intron and operon populations.</title>
        <authorList>
            <person name="Satou Y."/>
            <person name="Mineta K."/>
            <person name="Ogasawara M."/>
            <person name="Sasakura Y."/>
            <person name="Shoguchi E."/>
            <person name="Ueno K."/>
            <person name="Yamada L."/>
            <person name="Matsumoto J."/>
            <person name="Wasserscheid J."/>
            <person name="Dewar K."/>
            <person name="Wiley G.B."/>
            <person name="Macmil S.L."/>
            <person name="Roe B.A."/>
            <person name="Zeller R.W."/>
            <person name="Hastings K.E."/>
            <person name="Lemaire P."/>
            <person name="Lindquist E."/>
            <person name="Endo T."/>
            <person name="Hotta K."/>
            <person name="Inaba K."/>
        </authorList>
    </citation>
    <scope>NUCLEOTIDE SEQUENCE [LARGE SCALE GENOMIC DNA]</scope>
    <source>
        <strain evidence="2">wild type</strain>
    </source>
</reference>
<dbReference type="Ensembl" id="ENSCINT00000030332.1">
    <property type="protein sequence ID" value="ENSCINP00000029857.1"/>
    <property type="gene ID" value="ENSCING00000021646.1"/>
</dbReference>
<protein>
    <submittedName>
        <fullName evidence="2">Uncharacterized protein</fullName>
    </submittedName>
</protein>
<feature type="signal peptide" evidence="1">
    <location>
        <begin position="1"/>
        <end position="22"/>
    </location>
</feature>
<name>H2XJM5_CIOIN</name>
<proteinExistence type="predicted"/>
<sequence length="59" mass="7383">MNEVMCSHHWWWMLLLFDRYQSEPQPMVKHQEEIQQRSQKTPFVEEESDFLCHQMQEES</sequence>
<feature type="chain" id="PRO_5003577930" evidence="1">
    <location>
        <begin position="23"/>
        <end position="59"/>
    </location>
</feature>
<keyword evidence="1" id="KW-0732">Signal</keyword>
<dbReference type="Proteomes" id="UP000008144">
    <property type="component" value="Chromosome 5"/>
</dbReference>
<evidence type="ECO:0000313" key="2">
    <source>
        <dbReference type="Ensembl" id="ENSCINP00000029857.1"/>
    </source>
</evidence>
<evidence type="ECO:0000256" key="1">
    <source>
        <dbReference type="SAM" id="SignalP"/>
    </source>
</evidence>
<evidence type="ECO:0000313" key="3">
    <source>
        <dbReference type="Proteomes" id="UP000008144"/>
    </source>
</evidence>
<reference evidence="2" key="4">
    <citation type="submission" date="2025-09" db="UniProtKB">
        <authorList>
            <consortium name="Ensembl"/>
        </authorList>
    </citation>
    <scope>IDENTIFICATION</scope>
</reference>
<accession>H2XJM5</accession>
<dbReference type="AlphaFoldDB" id="H2XJM5"/>
<organism evidence="2 3">
    <name type="scientific">Ciona intestinalis</name>
    <name type="common">Transparent sea squirt</name>
    <name type="synonym">Ascidia intestinalis</name>
    <dbReference type="NCBI Taxonomy" id="7719"/>
    <lineage>
        <taxon>Eukaryota</taxon>
        <taxon>Metazoa</taxon>
        <taxon>Chordata</taxon>
        <taxon>Tunicata</taxon>
        <taxon>Ascidiacea</taxon>
        <taxon>Phlebobranchia</taxon>
        <taxon>Cionidae</taxon>
        <taxon>Ciona</taxon>
    </lineage>
</organism>
<dbReference type="InParanoid" id="H2XJM5"/>
<dbReference type="HOGENOM" id="CLU_2960018_0_0_1"/>
<reference evidence="3" key="1">
    <citation type="journal article" date="2002" name="Science">
        <title>The draft genome of Ciona intestinalis: insights into chordate and vertebrate origins.</title>
        <authorList>
            <person name="Dehal P."/>
            <person name="Satou Y."/>
            <person name="Campbell R.K."/>
            <person name="Chapman J."/>
            <person name="Degnan B."/>
            <person name="De Tomaso A."/>
            <person name="Davidson B."/>
            <person name="Di Gregorio A."/>
            <person name="Gelpke M."/>
            <person name="Goodstein D.M."/>
            <person name="Harafuji N."/>
            <person name="Hastings K.E."/>
            <person name="Ho I."/>
            <person name="Hotta K."/>
            <person name="Huang W."/>
            <person name="Kawashima T."/>
            <person name="Lemaire P."/>
            <person name="Martinez D."/>
            <person name="Meinertzhagen I.A."/>
            <person name="Necula S."/>
            <person name="Nonaka M."/>
            <person name="Putnam N."/>
            <person name="Rash S."/>
            <person name="Saiga H."/>
            <person name="Satake M."/>
            <person name="Terry A."/>
            <person name="Yamada L."/>
            <person name="Wang H.G."/>
            <person name="Awazu S."/>
            <person name="Azumi K."/>
            <person name="Boore J."/>
            <person name="Branno M."/>
            <person name="Chin-Bow S."/>
            <person name="DeSantis R."/>
            <person name="Doyle S."/>
            <person name="Francino P."/>
            <person name="Keys D.N."/>
            <person name="Haga S."/>
            <person name="Hayashi H."/>
            <person name="Hino K."/>
            <person name="Imai K.S."/>
            <person name="Inaba K."/>
            <person name="Kano S."/>
            <person name="Kobayashi K."/>
            <person name="Kobayashi M."/>
            <person name="Lee B.I."/>
            <person name="Makabe K.W."/>
            <person name="Manohar C."/>
            <person name="Matassi G."/>
            <person name="Medina M."/>
            <person name="Mochizuki Y."/>
            <person name="Mount S."/>
            <person name="Morishita T."/>
            <person name="Miura S."/>
            <person name="Nakayama A."/>
            <person name="Nishizaka S."/>
            <person name="Nomoto H."/>
            <person name="Ohta F."/>
            <person name="Oishi K."/>
            <person name="Rigoutsos I."/>
            <person name="Sano M."/>
            <person name="Sasaki A."/>
            <person name="Sasakura Y."/>
            <person name="Shoguchi E."/>
            <person name="Shin-i T."/>
            <person name="Spagnuolo A."/>
            <person name="Stainier D."/>
            <person name="Suzuki M.M."/>
            <person name="Tassy O."/>
            <person name="Takatori N."/>
            <person name="Tokuoka M."/>
            <person name="Yagi K."/>
            <person name="Yoshizaki F."/>
            <person name="Wada S."/>
            <person name="Zhang C."/>
            <person name="Hyatt P.D."/>
            <person name="Larimer F."/>
            <person name="Detter C."/>
            <person name="Doggett N."/>
            <person name="Glavina T."/>
            <person name="Hawkins T."/>
            <person name="Richardson P."/>
            <person name="Lucas S."/>
            <person name="Kohara Y."/>
            <person name="Levine M."/>
            <person name="Satoh N."/>
            <person name="Rokhsar D.S."/>
        </authorList>
    </citation>
    <scope>NUCLEOTIDE SEQUENCE [LARGE SCALE GENOMIC DNA]</scope>
</reference>
<reference evidence="2" key="3">
    <citation type="submission" date="2025-08" db="UniProtKB">
        <authorList>
            <consortium name="Ensembl"/>
        </authorList>
    </citation>
    <scope>IDENTIFICATION</scope>
</reference>
<dbReference type="EMBL" id="EAAA01002065">
    <property type="status" value="NOT_ANNOTATED_CDS"/>
    <property type="molecule type" value="Genomic_DNA"/>
</dbReference>